<dbReference type="Proteomes" id="UP000444721">
    <property type="component" value="Unassembled WGS sequence"/>
</dbReference>
<evidence type="ECO:0000313" key="2">
    <source>
        <dbReference type="EMBL" id="KAF0981780.1"/>
    </source>
</evidence>
<proteinExistence type="predicted"/>
<comment type="caution">
    <text evidence="2">The sequence shown here is derived from an EMBL/GenBank/DDBJ whole genome shotgun (WGS) entry which is preliminary data.</text>
</comment>
<keyword evidence="3" id="KW-1185">Reference proteome</keyword>
<protein>
    <recommendedName>
        <fullName evidence="4">DUF4832 domain-containing protein</fullName>
    </recommendedName>
</protein>
<gene>
    <name evidence="2" type="ORF">FDP41_012437</name>
</gene>
<feature type="compositionally biased region" description="Low complexity" evidence="1">
    <location>
        <begin position="360"/>
        <end position="388"/>
    </location>
</feature>
<dbReference type="RefSeq" id="XP_044566493.1">
    <property type="nucleotide sequence ID" value="XM_044702957.1"/>
</dbReference>
<feature type="region of interest" description="Disordered" evidence="1">
    <location>
        <begin position="357"/>
        <end position="391"/>
    </location>
</feature>
<evidence type="ECO:0008006" key="4">
    <source>
        <dbReference type="Google" id="ProtNLM"/>
    </source>
</evidence>
<dbReference type="OMA" id="PSIGFHD"/>
<evidence type="ECO:0000313" key="3">
    <source>
        <dbReference type="Proteomes" id="UP000444721"/>
    </source>
</evidence>
<dbReference type="Gene3D" id="3.20.20.80">
    <property type="entry name" value="Glycosidases"/>
    <property type="match status" value="1"/>
</dbReference>
<dbReference type="EMBL" id="VFQX01000013">
    <property type="protein sequence ID" value="KAF0981780.1"/>
    <property type="molecule type" value="Genomic_DNA"/>
</dbReference>
<evidence type="ECO:0000256" key="1">
    <source>
        <dbReference type="SAM" id="MobiDB-lite"/>
    </source>
</evidence>
<dbReference type="GeneID" id="68119652"/>
<dbReference type="VEuPathDB" id="AmoebaDB:NfTy_040370"/>
<accession>A0A6A5C7M1</accession>
<dbReference type="AlphaFoldDB" id="A0A6A5C7M1"/>
<dbReference type="OrthoDB" id="10261116at2759"/>
<reference evidence="2 3" key="1">
    <citation type="journal article" date="2019" name="Sci. Rep.">
        <title>Nanopore sequencing improves the draft genome of the human pathogenic amoeba Naegleria fowleri.</title>
        <authorList>
            <person name="Liechti N."/>
            <person name="Schurch N."/>
            <person name="Bruggmann R."/>
            <person name="Wittwer M."/>
        </authorList>
    </citation>
    <scope>NUCLEOTIDE SEQUENCE [LARGE SCALE GENOMIC DNA]</scope>
    <source>
        <strain evidence="2 3">ATCC 30894</strain>
    </source>
</reference>
<name>A0A6A5C7M1_NAEFO</name>
<organism evidence="2 3">
    <name type="scientific">Naegleria fowleri</name>
    <name type="common">Brain eating amoeba</name>
    <dbReference type="NCBI Taxonomy" id="5763"/>
    <lineage>
        <taxon>Eukaryota</taxon>
        <taxon>Discoba</taxon>
        <taxon>Heterolobosea</taxon>
        <taxon>Tetramitia</taxon>
        <taxon>Eutetramitia</taxon>
        <taxon>Vahlkampfiidae</taxon>
        <taxon>Naegleria</taxon>
    </lineage>
</organism>
<sequence length="427" mass="47050">MNNFTFSNSANNNRDNLEKYLNDVKKRKRQAILRVYLDYPNCCPDGTYNTGVPSFLFQGQNSVTLTPYSQYGGGQSPDYSNERLVTALEVFIQKLGQQYDGDSRIAFIQVGLLGYWGEWHTYPNTNQMAPLSTRWRIRCNTCPPLGSGSTNNLCDVSVTSPPYPTVAFPSIGFHDDAFTDATYSSTSPQDYFFYNRLQSRIPDLNKFLTQDPTNGKVGAVIGGELYPNNQASIFKSTWTGQDFKECVQRTNLTLQNIGSVPFPYPNITLLVSLRNGTLTSDTILASQSVNIVGVTPSNGAQTFSLNFKWSASYGVKYSPQVLLSLQSKHVPSEIPISFAVKGAPTDGSPFLALENQVQVSSNTPEPSTSSTQPKTSPKVSPKTSPKSSRGFNNGQASLAMSVFGPHKENWIVDALCAMLFMFLVRLV</sequence>
<dbReference type="VEuPathDB" id="AmoebaDB:FDP41_012437"/>